<dbReference type="InterPro" id="IPR011042">
    <property type="entry name" value="6-blade_b-propeller_TolB-like"/>
</dbReference>
<dbReference type="SUPFAM" id="SSF63829">
    <property type="entry name" value="Calcium-dependent phosphotriesterase"/>
    <property type="match status" value="1"/>
</dbReference>
<dbReference type="Pfam" id="PF01436">
    <property type="entry name" value="NHL"/>
    <property type="match status" value="1"/>
</dbReference>
<dbReference type="eggNOG" id="KOG2177">
    <property type="taxonomic scope" value="Eukaryota"/>
</dbReference>
<proteinExistence type="predicted"/>
<dbReference type="EnsemblMetazoa" id="Aqu2.1.16268_001">
    <property type="protein sequence ID" value="Aqu2.1.16268_001"/>
    <property type="gene ID" value="Aqu2.1.16268"/>
</dbReference>
<dbReference type="STRING" id="400682.A0A1X7TMT9"/>
<keyword evidence="1" id="KW-0677">Repeat</keyword>
<reference evidence="3" key="1">
    <citation type="submission" date="2017-05" db="UniProtKB">
        <authorList>
            <consortium name="EnsemblMetazoa"/>
        </authorList>
    </citation>
    <scope>IDENTIFICATION</scope>
</reference>
<dbReference type="PANTHER" id="PTHR24104">
    <property type="entry name" value="E3 UBIQUITIN-PROTEIN LIGASE NHLRC1-RELATED"/>
    <property type="match status" value="1"/>
</dbReference>
<dbReference type="InParanoid" id="A0A1X7TMT9"/>
<evidence type="ECO:0000256" key="1">
    <source>
        <dbReference type="ARBA" id="ARBA00022737"/>
    </source>
</evidence>
<name>A0A1X7TMT9_AMPQE</name>
<feature type="repeat" description="NHL" evidence="2">
    <location>
        <begin position="1"/>
        <end position="36"/>
    </location>
</feature>
<dbReference type="Gene3D" id="2.120.10.30">
    <property type="entry name" value="TolB, C-terminal domain"/>
    <property type="match status" value="1"/>
</dbReference>
<dbReference type="OrthoDB" id="4062651at2759"/>
<evidence type="ECO:0008006" key="4">
    <source>
        <dbReference type="Google" id="ProtNLM"/>
    </source>
</evidence>
<dbReference type="GO" id="GO:0008270">
    <property type="term" value="F:zinc ion binding"/>
    <property type="evidence" value="ECO:0007669"/>
    <property type="project" value="UniProtKB-KW"/>
</dbReference>
<dbReference type="InterPro" id="IPR001258">
    <property type="entry name" value="NHL_repeat"/>
</dbReference>
<dbReference type="PANTHER" id="PTHR24104:SF25">
    <property type="entry name" value="PROTEIN LIN-41"/>
    <property type="match status" value="1"/>
</dbReference>
<dbReference type="PROSITE" id="PS51125">
    <property type="entry name" value="NHL"/>
    <property type="match status" value="2"/>
</dbReference>
<feature type="repeat" description="NHL" evidence="2">
    <location>
        <begin position="40"/>
        <end position="85"/>
    </location>
</feature>
<accession>A0A1X7TMT9</accession>
<evidence type="ECO:0000256" key="2">
    <source>
        <dbReference type="PROSITE-ProRule" id="PRU00504"/>
    </source>
</evidence>
<sequence length="201" mass="22043">SANGQFQSPYDIAIDNQGLVYVADSDNHHIQKFSADGKFVGQFGTYGSGPGQLEKPNNIAIDTAANGLVYVSEWGNARISVFTSDGVFVSCFGMYLGHLLNLQYYTPDLFWKNLKQEGQPINILEHQQGLTTLQLSVLGSKSLTESSQEFVQEIVELVNRREFTMTGVVLGKEGWGEVKVAGFCGLKVAAKCLYEIVISPH</sequence>
<dbReference type="InterPro" id="IPR050952">
    <property type="entry name" value="TRIM-NHL_E3_ligases"/>
</dbReference>
<protein>
    <recommendedName>
        <fullName evidence="4">SMP-30/Gluconolactonase/LRE-like region domain-containing protein</fullName>
    </recommendedName>
</protein>
<organism evidence="3">
    <name type="scientific">Amphimedon queenslandica</name>
    <name type="common">Sponge</name>
    <dbReference type="NCBI Taxonomy" id="400682"/>
    <lineage>
        <taxon>Eukaryota</taxon>
        <taxon>Metazoa</taxon>
        <taxon>Porifera</taxon>
        <taxon>Demospongiae</taxon>
        <taxon>Heteroscleromorpha</taxon>
        <taxon>Haplosclerida</taxon>
        <taxon>Niphatidae</taxon>
        <taxon>Amphimedon</taxon>
    </lineage>
</organism>
<dbReference type="AlphaFoldDB" id="A0A1X7TMT9"/>
<evidence type="ECO:0000313" key="3">
    <source>
        <dbReference type="EnsemblMetazoa" id="Aqu2.1.16268_001"/>
    </source>
</evidence>